<organism evidence="2 3">
    <name type="scientific">Gymnopilus dilepis</name>
    <dbReference type="NCBI Taxonomy" id="231916"/>
    <lineage>
        <taxon>Eukaryota</taxon>
        <taxon>Fungi</taxon>
        <taxon>Dikarya</taxon>
        <taxon>Basidiomycota</taxon>
        <taxon>Agaricomycotina</taxon>
        <taxon>Agaricomycetes</taxon>
        <taxon>Agaricomycetidae</taxon>
        <taxon>Agaricales</taxon>
        <taxon>Agaricineae</taxon>
        <taxon>Hymenogastraceae</taxon>
        <taxon>Gymnopilus</taxon>
    </lineage>
</organism>
<evidence type="ECO:0000313" key="2">
    <source>
        <dbReference type="EMBL" id="PPQ70335.1"/>
    </source>
</evidence>
<sequence length="109" mass="12313">MAHSQRARPVTYADAVKTFNTQDVQSELNDACGKLAHAMSTMMQKFDSVTKQMHTIDLLRLNTPLKPKWDSMHQDLAEILWQFRTNSSSISGRLKREASPSHTPFAHGS</sequence>
<dbReference type="AlphaFoldDB" id="A0A409VVP2"/>
<proteinExistence type="predicted"/>
<dbReference type="OrthoDB" id="2836601at2759"/>
<reference evidence="2 3" key="1">
    <citation type="journal article" date="2018" name="Evol. Lett.">
        <title>Horizontal gene cluster transfer increased hallucinogenic mushroom diversity.</title>
        <authorList>
            <person name="Reynolds H.T."/>
            <person name="Vijayakumar V."/>
            <person name="Gluck-Thaler E."/>
            <person name="Korotkin H.B."/>
            <person name="Matheny P.B."/>
            <person name="Slot J.C."/>
        </authorList>
    </citation>
    <scope>NUCLEOTIDE SEQUENCE [LARGE SCALE GENOMIC DNA]</scope>
    <source>
        <strain evidence="2 3">SRW20</strain>
    </source>
</reference>
<dbReference type="Proteomes" id="UP000284706">
    <property type="component" value="Unassembled WGS sequence"/>
</dbReference>
<evidence type="ECO:0000256" key="1">
    <source>
        <dbReference type="SAM" id="MobiDB-lite"/>
    </source>
</evidence>
<comment type="caution">
    <text evidence="2">The sequence shown here is derived from an EMBL/GenBank/DDBJ whole genome shotgun (WGS) entry which is preliminary data.</text>
</comment>
<dbReference type="InParanoid" id="A0A409VVP2"/>
<accession>A0A409VVP2</accession>
<name>A0A409VVP2_9AGAR</name>
<dbReference type="EMBL" id="NHYE01005545">
    <property type="protein sequence ID" value="PPQ70335.1"/>
    <property type="molecule type" value="Genomic_DNA"/>
</dbReference>
<gene>
    <name evidence="2" type="ORF">CVT26_014607</name>
</gene>
<protein>
    <submittedName>
        <fullName evidence="2">Uncharacterized protein</fullName>
    </submittedName>
</protein>
<feature type="region of interest" description="Disordered" evidence="1">
    <location>
        <begin position="89"/>
        <end position="109"/>
    </location>
</feature>
<keyword evidence="3" id="KW-1185">Reference proteome</keyword>
<evidence type="ECO:0000313" key="3">
    <source>
        <dbReference type="Proteomes" id="UP000284706"/>
    </source>
</evidence>